<keyword evidence="3" id="KW-0675">Receptor</keyword>
<proteinExistence type="inferred from homology"/>
<name>A0A1T4QB42_9HYPH</name>
<feature type="signal peptide" evidence="2">
    <location>
        <begin position="1"/>
        <end position="23"/>
    </location>
</feature>
<dbReference type="PANTHER" id="PTHR42928">
    <property type="entry name" value="TRICARBOXYLATE-BINDING PROTEIN"/>
    <property type="match status" value="1"/>
</dbReference>
<keyword evidence="2" id="KW-0732">Signal</keyword>
<evidence type="ECO:0000256" key="1">
    <source>
        <dbReference type="ARBA" id="ARBA00006987"/>
    </source>
</evidence>
<dbReference type="PANTHER" id="PTHR42928:SF5">
    <property type="entry name" value="BLR1237 PROTEIN"/>
    <property type="match status" value="1"/>
</dbReference>
<evidence type="ECO:0000256" key="2">
    <source>
        <dbReference type="SAM" id="SignalP"/>
    </source>
</evidence>
<dbReference type="RefSeq" id="WP_085934810.1">
    <property type="nucleotide sequence ID" value="NZ_FUWJ01000003.1"/>
</dbReference>
<dbReference type="OrthoDB" id="9780943at2"/>
<dbReference type="Gene3D" id="3.40.190.10">
    <property type="entry name" value="Periplasmic binding protein-like II"/>
    <property type="match status" value="1"/>
</dbReference>
<sequence>MTFARWLLVLVAFTLSTALPAAAQKPASSTTSVTIVVPYAAGGATDTLARILAERLGPRLGVPVVVDNRGGAGGVIGAQTVARAKPDGQTLLMHSSAILPVAANLKDLNFDPMKALEPVAFVAGLPAVLVVHPSVPANNIAEFMAYLRANPGKLNCGILGEGGGDDQACTAIEKAAGGKMEHLTYRGLPPLDLDLLAGVIQVNVGSAAVQMPLVREGKLRVLATAMAHRVPDMPEVPTLIEAGVPYDALASNAIFAPAGTPPETVARLNKEIAAVLAEPEVRARIEALGFLLGPSDVESLRALFQRDWDRVQASLKH</sequence>
<protein>
    <submittedName>
        <fullName evidence="3">Tripartite-type tricarboxylate transporter, receptor component TctC</fullName>
    </submittedName>
</protein>
<dbReference type="STRING" id="225324.SAMN02745126_03099"/>
<evidence type="ECO:0000313" key="4">
    <source>
        <dbReference type="Proteomes" id="UP000190092"/>
    </source>
</evidence>
<dbReference type="Pfam" id="PF03401">
    <property type="entry name" value="TctC"/>
    <property type="match status" value="1"/>
</dbReference>
<dbReference type="SUPFAM" id="SSF53850">
    <property type="entry name" value="Periplasmic binding protein-like II"/>
    <property type="match status" value="1"/>
</dbReference>
<dbReference type="Gene3D" id="3.40.190.150">
    <property type="entry name" value="Bordetella uptake gene, domain 1"/>
    <property type="match status" value="1"/>
</dbReference>
<dbReference type="PIRSF" id="PIRSF017082">
    <property type="entry name" value="YflP"/>
    <property type="match status" value="1"/>
</dbReference>
<comment type="similarity">
    <text evidence="1">Belongs to the UPF0065 (bug) family.</text>
</comment>
<keyword evidence="4" id="KW-1185">Reference proteome</keyword>
<dbReference type="AlphaFoldDB" id="A0A1T4QB42"/>
<dbReference type="InterPro" id="IPR042100">
    <property type="entry name" value="Bug_dom1"/>
</dbReference>
<dbReference type="CDD" id="cd07012">
    <property type="entry name" value="PBP2_Bug_TTT"/>
    <property type="match status" value="1"/>
</dbReference>
<evidence type="ECO:0000313" key="3">
    <source>
        <dbReference type="EMBL" id="SKA00761.1"/>
    </source>
</evidence>
<feature type="chain" id="PRO_5012301224" evidence="2">
    <location>
        <begin position="24"/>
        <end position="317"/>
    </location>
</feature>
<dbReference type="EMBL" id="FUWJ01000003">
    <property type="protein sequence ID" value="SKA00761.1"/>
    <property type="molecule type" value="Genomic_DNA"/>
</dbReference>
<dbReference type="Proteomes" id="UP000190092">
    <property type="component" value="Unassembled WGS sequence"/>
</dbReference>
<gene>
    <name evidence="3" type="ORF">SAMN02745126_03099</name>
</gene>
<accession>A0A1T4QB42</accession>
<organism evidence="3 4">
    <name type="scientific">Enhydrobacter aerosaccus</name>
    <dbReference type="NCBI Taxonomy" id="225324"/>
    <lineage>
        <taxon>Bacteria</taxon>
        <taxon>Pseudomonadati</taxon>
        <taxon>Pseudomonadota</taxon>
        <taxon>Alphaproteobacteria</taxon>
        <taxon>Hyphomicrobiales</taxon>
        <taxon>Enhydrobacter</taxon>
    </lineage>
</organism>
<dbReference type="InterPro" id="IPR005064">
    <property type="entry name" value="BUG"/>
</dbReference>
<reference evidence="4" key="1">
    <citation type="submission" date="2017-02" db="EMBL/GenBank/DDBJ databases">
        <authorList>
            <person name="Varghese N."/>
            <person name="Submissions S."/>
        </authorList>
    </citation>
    <scope>NUCLEOTIDE SEQUENCE [LARGE SCALE GENOMIC DNA]</scope>
    <source>
        <strain evidence="4">ATCC 27094</strain>
    </source>
</reference>